<dbReference type="PANTHER" id="PTHR43280:SF28">
    <property type="entry name" value="HTH-TYPE TRANSCRIPTIONAL ACTIVATOR RHAS"/>
    <property type="match status" value="1"/>
</dbReference>
<keyword evidence="1" id="KW-0805">Transcription regulation</keyword>
<dbReference type="InterPro" id="IPR009057">
    <property type="entry name" value="Homeodomain-like_sf"/>
</dbReference>
<dbReference type="InterPro" id="IPR020449">
    <property type="entry name" value="Tscrpt_reg_AraC-type_HTH"/>
</dbReference>
<dbReference type="SUPFAM" id="SSF46689">
    <property type="entry name" value="Homeodomain-like"/>
    <property type="match status" value="2"/>
</dbReference>
<dbReference type="RefSeq" id="WP_232185436.1">
    <property type="nucleotide sequence ID" value="NZ_JAIOAP010000005.1"/>
</dbReference>
<evidence type="ECO:0000256" key="1">
    <source>
        <dbReference type="ARBA" id="ARBA00023015"/>
    </source>
</evidence>
<comment type="caution">
    <text evidence="5">The sequence shown here is derived from an EMBL/GenBank/DDBJ whole genome shotgun (WGS) entry which is preliminary data.</text>
</comment>
<evidence type="ECO:0000313" key="6">
    <source>
        <dbReference type="Proteomes" id="UP001493487"/>
    </source>
</evidence>
<dbReference type="InterPro" id="IPR018062">
    <property type="entry name" value="HTH_AraC-typ_CS"/>
</dbReference>
<keyword evidence="6" id="KW-1185">Reference proteome</keyword>
<evidence type="ECO:0000256" key="3">
    <source>
        <dbReference type="ARBA" id="ARBA00023163"/>
    </source>
</evidence>
<dbReference type="Gene3D" id="1.10.10.60">
    <property type="entry name" value="Homeodomain-like"/>
    <property type="match status" value="2"/>
</dbReference>
<protein>
    <submittedName>
        <fullName evidence="5">AraC family transcriptional regulator</fullName>
    </submittedName>
</protein>
<dbReference type="EMBL" id="JASKHM010000005">
    <property type="protein sequence ID" value="MEQ4482721.1"/>
    <property type="molecule type" value="Genomic_DNA"/>
</dbReference>
<dbReference type="PANTHER" id="PTHR43280">
    <property type="entry name" value="ARAC-FAMILY TRANSCRIPTIONAL REGULATOR"/>
    <property type="match status" value="1"/>
</dbReference>
<evidence type="ECO:0000256" key="2">
    <source>
        <dbReference type="ARBA" id="ARBA00023125"/>
    </source>
</evidence>
<dbReference type="Pfam" id="PF02311">
    <property type="entry name" value="AraC_binding"/>
    <property type="match status" value="1"/>
</dbReference>
<gene>
    <name evidence="5" type="ORF">QJS35_09965</name>
</gene>
<proteinExistence type="predicted"/>
<evidence type="ECO:0000259" key="4">
    <source>
        <dbReference type="PROSITE" id="PS01124"/>
    </source>
</evidence>
<dbReference type="PROSITE" id="PS00041">
    <property type="entry name" value="HTH_ARAC_FAMILY_1"/>
    <property type="match status" value="1"/>
</dbReference>
<name>A0ABV1KRN8_9BACL</name>
<feature type="domain" description="HTH araC/xylS-type" evidence="4">
    <location>
        <begin position="185"/>
        <end position="283"/>
    </location>
</feature>
<dbReference type="PRINTS" id="PR00032">
    <property type="entry name" value="HTHARAC"/>
</dbReference>
<reference evidence="5 6" key="1">
    <citation type="journal article" date="2023" name="Genome Announc.">
        <title>Pan-Genome Analyses of the Genus Cohnella and Proposal of the Novel Species Cohnella silvisoli sp. nov., Isolated from Forest Soil.</title>
        <authorList>
            <person name="Wang C."/>
            <person name="Mao L."/>
            <person name="Bao G."/>
            <person name="Zhu H."/>
        </authorList>
    </citation>
    <scope>NUCLEOTIDE SEQUENCE [LARGE SCALE GENOMIC DNA]</scope>
    <source>
        <strain evidence="5 6">NL03-T5-1</strain>
    </source>
</reference>
<dbReference type="InterPro" id="IPR003313">
    <property type="entry name" value="AraC-bd"/>
</dbReference>
<dbReference type="Pfam" id="PF12833">
    <property type="entry name" value="HTH_18"/>
    <property type="match status" value="1"/>
</dbReference>
<dbReference type="Proteomes" id="UP001493487">
    <property type="component" value="Unassembled WGS sequence"/>
</dbReference>
<dbReference type="SUPFAM" id="SSF51215">
    <property type="entry name" value="Regulatory protein AraC"/>
    <property type="match status" value="1"/>
</dbReference>
<keyword evidence="3" id="KW-0804">Transcription</keyword>
<sequence>MMFKFPEYHDVLNKYKKGQLPFYISINTLNSSSLLHHHDFAELSLVIEGTGNEILNGVNHEMKPGTASFLLPHHIHEIHNNPGSQIRTYCCMFDINILFDSPIDAELGRMLLGSGQDYSSYVDMTEGDIVQLKKIFDDMIHEFHCSMPGKNSFIRAKLTEALLLFIRTHNHQFDIPAVSSNTKILDILRYIHLHYAEELSLDSLALKFELSVPHICRLFKEHVGESFLEYLHNLRIQSACNLLVSTKMPIADVSVEVGFESYRTFSRVFNQFKGVSPTNYRMYNK</sequence>
<dbReference type="InterPro" id="IPR014710">
    <property type="entry name" value="RmlC-like_jellyroll"/>
</dbReference>
<organism evidence="5 6">
    <name type="scientific">Cohnella silvisoli</name>
    <dbReference type="NCBI Taxonomy" id="2873699"/>
    <lineage>
        <taxon>Bacteria</taxon>
        <taxon>Bacillati</taxon>
        <taxon>Bacillota</taxon>
        <taxon>Bacilli</taxon>
        <taxon>Bacillales</taxon>
        <taxon>Paenibacillaceae</taxon>
        <taxon>Cohnella</taxon>
    </lineage>
</organism>
<dbReference type="InterPro" id="IPR037923">
    <property type="entry name" value="HTH-like"/>
</dbReference>
<dbReference type="Gene3D" id="2.60.120.10">
    <property type="entry name" value="Jelly Rolls"/>
    <property type="match status" value="1"/>
</dbReference>
<dbReference type="InterPro" id="IPR018060">
    <property type="entry name" value="HTH_AraC"/>
</dbReference>
<accession>A0ABV1KRN8</accession>
<keyword evidence="2" id="KW-0238">DNA-binding</keyword>
<dbReference type="SMART" id="SM00342">
    <property type="entry name" value="HTH_ARAC"/>
    <property type="match status" value="1"/>
</dbReference>
<evidence type="ECO:0000313" key="5">
    <source>
        <dbReference type="EMBL" id="MEQ4482721.1"/>
    </source>
</evidence>
<dbReference type="PROSITE" id="PS01124">
    <property type="entry name" value="HTH_ARAC_FAMILY_2"/>
    <property type="match status" value="1"/>
</dbReference>